<gene>
    <name evidence="3" type="ORF">NEMBOFW57_006677</name>
</gene>
<dbReference type="Proteomes" id="UP001197093">
    <property type="component" value="Unassembled WGS sequence"/>
</dbReference>
<dbReference type="Pfam" id="PF06985">
    <property type="entry name" value="HET"/>
    <property type="match status" value="1"/>
</dbReference>
<dbReference type="Pfam" id="PF26639">
    <property type="entry name" value="Het-6_barrel"/>
    <property type="match status" value="1"/>
</dbReference>
<feature type="domain" description="Heterokaryon incompatibility" evidence="2">
    <location>
        <begin position="85"/>
        <end position="247"/>
    </location>
</feature>
<keyword evidence="4" id="KW-1185">Reference proteome</keyword>
<dbReference type="AlphaFoldDB" id="A0AAD4ETE9"/>
<dbReference type="InterPro" id="IPR010730">
    <property type="entry name" value="HET"/>
</dbReference>
<reference evidence="3" key="1">
    <citation type="submission" date="2023-02" db="EMBL/GenBank/DDBJ databases">
        <authorList>
            <person name="Palmer J.M."/>
        </authorList>
    </citation>
    <scope>NUCLEOTIDE SEQUENCE</scope>
    <source>
        <strain evidence="3">FW57</strain>
    </source>
</reference>
<feature type="compositionally biased region" description="Low complexity" evidence="1">
    <location>
        <begin position="311"/>
        <end position="339"/>
    </location>
</feature>
<dbReference type="PANTHER" id="PTHR24148">
    <property type="entry name" value="ANKYRIN REPEAT DOMAIN-CONTAINING PROTEIN 39 HOMOLOG-RELATED"/>
    <property type="match status" value="1"/>
</dbReference>
<comment type="caution">
    <text evidence="3">The sequence shown here is derived from an EMBL/GenBank/DDBJ whole genome shotgun (WGS) entry which is preliminary data.</text>
</comment>
<protein>
    <recommendedName>
        <fullName evidence="2">Heterokaryon incompatibility domain-containing protein</fullName>
    </recommendedName>
</protein>
<proteinExistence type="predicted"/>
<organism evidence="3 4">
    <name type="scientific">Staphylotrichum longicolle</name>
    <dbReference type="NCBI Taxonomy" id="669026"/>
    <lineage>
        <taxon>Eukaryota</taxon>
        <taxon>Fungi</taxon>
        <taxon>Dikarya</taxon>
        <taxon>Ascomycota</taxon>
        <taxon>Pezizomycotina</taxon>
        <taxon>Sordariomycetes</taxon>
        <taxon>Sordariomycetidae</taxon>
        <taxon>Sordariales</taxon>
        <taxon>Chaetomiaceae</taxon>
        <taxon>Staphylotrichum</taxon>
    </lineage>
</organism>
<dbReference type="EMBL" id="JAHCVI010000003">
    <property type="protein sequence ID" value="KAG7287172.1"/>
    <property type="molecule type" value="Genomic_DNA"/>
</dbReference>
<evidence type="ECO:0000259" key="2">
    <source>
        <dbReference type="Pfam" id="PF06985"/>
    </source>
</evidence>
<evidence type="ECO:0000256" key="1">
    <source>
        <dbReference type="SAM" id="MobiDB-lite"/>
    </source>
</evidence>
<evidence type="ECO:0000313" key="3">
    <source>
        <dbReference type="EMBL" id="KAG7287172.1"/>
    </source>
</evidence>
<name>A0AAD4ETE9_9PEZI</name>
<accession>A0AAD4ETE9</accession>
<dbReference type="PANTHER" id="PTHR24148:SF64">
    <property type="entry name" value="HETEROKARYON INCOMPATIBILITY DOMAIN-CONTAINING PROTEIN"/>
    <property type="match status" value="1"/>
</dbReference>
<dbReference type="InterPro" id="IPR052895">
    <property type="entry name" value="HetReg/Transcr_Mod"/>
</dbReference>
<sequence>MLRKDVPLDAPKLPAIDFDLLELLLPGYPAENSKKVRQPAEALVYEPLPGPDWIRLLVIEPWSADENRLRCHLKAVRLDHAAGKYYALSYCWGQPVRGEAQSLLCNGRSVDAADNLRLALENIRYSTLPRIVWVDALCINQDDPAERSEQVQLMGKIYQQATETIVWLGDAFPSAKTRPEFEAICQVVKSWDSYLTPSYACRDAEGNLCHHQPDPSDDSSNPLRFNPALVASLFRCPWFSRRWVIQEVALARSAVVQVPGATIPWKWIGLAAGIIRTNYDHLIATYHMPNLYNAYLISRLSPHGPLPPLTLPSSPSSASQPTSAAPTPSTPSTPCSASSPLPPLQAGLHPHPLALSLQVAAHSLSQPRRPLAFLSDATGLAGAPTWAPTWGPDKPALLDSWSLRSSQNDAAAAAAANDDDDDFNPARGIPFARLRSPDPDRVLRVRGLAVSAVAWRAAHGVTVMHEANEDGAAGSEGLMDALAALARRCPPGARRAVGRALCAGRDWYGRRDREGKLAAQAERFVRSWGLCRRGREAELAAESEAFWSTRERRNRIRAGERMEWMEVAATVGRGRRLFYTASGHVGLGPEEMAVGDTVYVFVGAVMPVVVRQRGEGFGVVGDCYLDGIMDGEAADALKKGEGLRGPVLVDEESRQTQTQYEPLRLDVVSLC</sequence>
<feature type="region of interest" description="Disordered" evidence="1">
    <location>
        <begin position="307"/>
        <end position="343"/>
    </location>
</feature>
<evidence type="ECO:0000313" key="4">
    <source>
        <dbReference type="Proteomes" id="UP001197093"/>
    </source>
</evidence>